<dbReference type="AlphaFoldDB" id="A0A9Q3GJ17"/>
<dbReference type="Proteomes" id="UP000765509">
    <property type="component" value="Unassembled WGS sequence"/>
</dbReference>
<feature type="region of interest" description="Disordered" evidence="1">
    <location>
        <begin position="69"/>
        <end position="113"/>
    </location>
</feature>
<proteinExistence type="predicted"/>
<organism evidence="2 3">
    <name type="scientific">Austropuccinia psidii MF-1</name>
    <dbReference type="NCBI Taxonomy" id="1389203"/>
    <lineage>
        <taxon>Eukaryota</taxon>
        <taxon>Fungi</taxon>
        <taxon>Dikarya</taxon>
        <taxon>Basidiomycota</taxon>
        <taxon>Pucciniomycotina</taxon>
        <taxon>Pucciniomycetes</taxon>
        <taxon>Pucciniales</taxon>
        <taxon>Sphaerophragmiaceae</taxon>
        <taxon>Austropuccinia</taxon>
    </lineage>
</organism>
<accession>A0A9Q3GJ17</accession>
<sequence length="146" mass="16806">MLKPLKGVYELLLTHQKLSGSDEDHTALRIMEPVFLQGQSQKIKSWLKNQTLLSVDQKKGLEITPSLEKERQVVLTSSRTPQGPQRKQEGPRTKKGKGKHKANYNRPYPQGYRIPKLEPSAIESVINMARTLMEFTPEEKRIERPF</sequence>
<comment type="caution">
    <text evidence="2">The sequence shown here is derived from an EMBL/GenBank/DDBJ whole genome shotgun (WGS) entry which is preliminary data.</text>
</comment>
<reference evidence="2" key="1">
    <citation type="submission" date="2021-03" db="EMBL/GenBank/DDBJ databases">
        <title>Draft genome sequence of rust myrtle Austropuccinia psidii MF-1, a brazilian biotype.</title>
        <authorList>
            <person name="Quecine M.C."/>
            <person name="Pachon D.M.R."/>
            <person name="Bonatelli M.L."/>
            <person name="Correr F.H."/>
            <person name="Franceschini L.M."/>
            <person name="Leite T.F."/>
            <person name="Margarido G.R.A."/>
            <person name="Almeida C.A."/>
            <person name="Ferrarezi J.A."/>
            <person name="Labate C.A."/>
        </authorList>
    </citation>
    <scope>NUCLEOTIDE SEQUENCE</scope>
    <source>
        <strain evidence="2">MF-1</strain>
    </source>
</reference>
<protein>
    <submittedName>
        <fullName evidence="2">Uncharacterized protein</fullName>
    </submittedName>
</protein>
<evidence type="ECO:0000256" key="1">
    <source>
        <dbReference type="SAM" id="MobiDB-lite"/>
    </source>
</evidence>
<dbReference type="EMBL" id="AVOT02002006">
    <property type="protein sequence ID" value="MBW0468880.1"/>
    <property type="molecule type" value="Genomic_DNA"/>
</dbReference>
<evidence type="ECO:0000313" key="2">
    <source>
        <dbReference type="EMBL" id="MBW0468880.1"/>
    </source>
</evidence>
<feature type="compositionally biased region" description="Polar residues" evidence="1">
    <location>
        <begin position="74"/>
        <end position="85"/>
    </location>
</feature>
<keyword evidence="3" id="KW-1185">Reference proteome</keyword>
<gene>
    <name evidence="2" type="ORF">O181_008595</name>
</gene>
<evidence type="ECO:0000313" key="3">
    <source>
        <dbReference type="Proteomes" id="UP000765509"/>
    </source>
</evidence>
<feature type="compositionally biased region" description="Basic residues" evidence="1">
    <location>
        <begin position="93"/>
        <end position="103"/>
    </location>
</feature>
<name>A0A9Q3GJ17_9BASI</name>